<evidence type="ECO:0000313" key="1">
    <source>
        <dbReference type="EMBL" id="MBL6459039.1"/>
    </source>
</evidence>
<reference evidence="1 2" key="1">
    <citation type="submission" date="2021-01" db="EMBL/GenBank/DDBJ databases">
        <title>Belnapia mucosa sp. nov. and Belnapia arida sp. nov., isolated from the Tabernas Desert (Almeria, Spain).</title>
        <authorList>
            <person name="Molina-Menor E."/>
            <person name="Vidal-Verdu A."/>
            <person name="Calonge A."/>
            <person name="Satari L."/>
            <person name="Pereto Magraner J."/>
            <person name="Porcar Miralles M."/>
        </authorList>
    </citation>
    <scope>NUCLEOTIDE SEQUENCE [LARGE SCALE GENOMIC DNA]</scope>
    <source>
        <strain evidence="1 2">T6</strain>
    </source>
</reference>
<protein>
    <submittedName>
        <fullName evidence="1">Uncharacterized protein</fullName>
    </submittedName>
</protein>
<evidence type="ECO:0000313" key="2">
    <source>
        <dbReference type="Proteomes" id="UP000606490"/>
    </source>
</evidence>
<sequence>MDLWDSRIAFAEQEAVDRTFIHSFEPAAQNPVAGPTVALSTQEIEDAGIREVLQTPGAGLGSWSVLNALLQPTGAGTPFIFREPLGQAREVKVALSGLFGRFVARAYLERYFGLSVFAHLARSTIHLNRRRRIRIEKRHGERGDLPDWISCSAGMTALTVAEAKGCHDRLGPTQTLARAWRQAGRVNVYAGNHPVIPLKRVAIVTRWGAARGGAPEPMLAVHDPEDEGDATPPEDMDALFVGLLRLHFAGLLGPLGHSGLANELSELASASFALSERQASARARRALEDAPVREISPGASEDAFDGLVGGLVTRAGPARTAILSQADQETLARLDLRPTFVGIERDVLRLAISGEPTEIRKAMAGVSRKSAIARPDRAGGWIVPLGPDLGTLKDA</sequence>
<dbReference type="EMBL" id="JAEUXJ010000024">
    <property type="protein sequence ID" value="MBL6459039.1"/>
    <property type="molecule type" value="Genomic_DNA"/>
</dbReference>
<comment type="caution">
    <text evidence="1">The sequence shown here is derived from an EMBL/GenBank/DDBJ whole genome shotgun (WGS) entry which is preliminary data.</text>
</comment>
<dbReference type="Proteomes" id="UP000606490">
    <property type="component" value="Unassembled WGS sequence"/>
</dbReference>
<gene>
    <name evidence="1" type="ORF">JMJ55_27295</name>
</gene>
<keyword evidence="2" id="KW-1185">Reference proteome</keyword>
<dbReference type="RefSeq" id="WP_202828772.1">
    <property type="nucleotide sequence ID" value="NZ_JAEUXJ010000024.1"/>
</dbReference>
<organism evidence="1 2">
    <name type="scientific">Belnapia mucosa</name>
    <dbReference type="NCBI Taxonomy" id="2804532"/>
    <lineage>
        <taxon>Bacteria</taxon>
        <taxon>Pseudomonadati</taxon>
        <taxon>Pseudomonadota</taxon>
        <taxon>Alphaproteobacteria</taxon>
        <taxon>Acetobacterales</taxon>
        <taxon>Roseomonadaceae</taxon>
        <taxon>Belnapia</taxon>
    </lineage>
</organism>
<accession>A0ABS1VBJ1</accession>
<proteinExistence type="predicted"/>
<name>A0ABS1VBJ1_9PROT</name>